<reference evidence="2" key="1">
    <citation type="submission" date="2022-11" db="EMBL/GenBank/DDBJ databases">
        <title>Complete genome sequence of Methanogenium organophilum DSM 3596.</title>
        <authorList>
            <person name="Chen S.-C."/>
            <person name="Lai S.-J."/>
            <person name="You Y.-T."/>
        </authorList>
    </citation>
    <scope>NUCLEOTIDE SEQUENCE</scope>
    <source>
        <strain evidence="2">DSM 3596</strain>
    </source>
</reference>
<proteinExistence type="predicted"/>
<dbReference type="Proteomes" id="UP001163096">
    <property type="component" value="Chromosome"/>
</dbReference>
<feature type="compositionally biased region" description="Basic and acidic residues" evidence="1">
    <location>
        <begin position="1"/>
        <end position="23"/>
    </location>
</feature>
<name>A0A9X9T8K0_METOG</name>
<evidence type="ECO:0000313" key="3">
    <source>
        <dbReference type="Proteomes" id="UP001163096"/>
    </source>
</evidence>
<dbReference type="EMBL" id="CP113361">
    <property type="protein sequence ID" value="WAI02229.1"/>
    <property type="molecule type" value="Genomic_DNA"/>
</dbReference>
<dbReference type="RefSeq" id="WP_268187507.1">
    <property type="nucleotide sequence ID" value="NZ_CP113361.1"/>
</dbReference>
<accession>A0A9X9T8K0</accession>
<dbReference type="KEGG" id="mou:OU421_04990"/>
<keyword evidence="3" id="KW-1185">Reference proteome</keyword>
<dbReference type="AlphaFoldDB" id="A0A9X9T8K0"/>
<protein>
    <submittedName>
        <fullName evidence="2">Uncharacterized protein</fullName>
    </submittedName>
</protein>
<gene>
    <name evidence="2" type="ORF">OU421_04990</name>
</gene>
<evidence type="ECO:0000256" key="1">
    <source>
        <dbReference type="SAM" id="MobiDB-lite"/>
    </source>
</evidence>
<feature type="region of interest" description="Disordered" evidence="1">
    <location>
        <begin position="1"/>
        <end position="34"/>
    </location>
</feature>
<organism evidence="2 3">
    <name type="scientific">Methanogenium organophilum</name>
    <dbReference type="NCBI Taxonomy" id="2199"/>
    <lineage>
        <taxon>Archaea</taxon>
        <taxon>Methanobacteriati</taxon>
        <taxon>Methanobacteriota</taxon>
        <taxon>Stenosarchaea group</taxon>
        <taxon>Methanomicrobia</taxon>
        <taxon>Methanomicrobiales</taxon>
        <taxon>Methanomicrobiaceae</taxon>
        <taxon>Methanogenium</taxon>
    </lineage>
</organism>
<sequence length="114" mass="12163">MNETENETKIETETTRTETESGPKPETGSPTTQPCANIVSEGTETETTAIPHALSLLFPSGSVVELRALGDGGVKSGYFTDFEMLADRARTLDAFSDVTGVYVTLNAVDPALYT</sequence>
<dbReference type="GeneID" id="76834434"/>
<evidence type="ECO:0000313" key="2">
    <source>
        <dbReference type="EMBL" id="WAI02229.1"/>
    </source>
</evidence>